<sequence>MGIDNLRALMRDMHNVRSEAPRIGERKTAQTLRIREAVDEKKIGNPRLAALVKTQMADDLRRKVGRDNMQTFSVGQTGGPSSRSRLVAERLIAPYANYLKNSEQLGNRKIVEILRGMVNQLGKPALAQHLDNPQQYVSHGFDHSERVADYTVKILKAYPEIEQSAAEKYNVSRDVASLLFQILAHWHDIGYSELDGRPKPTHGLSSASRFDDGVFSQLRLLIGRENGRAELVLSDMRKAIQLHSADVSAKSYPINVKTDRGSLLVRDVDSLDALLSHYSTSSRRPQQVSKIEIRGADAKAIGTHVNDILKARPHLQSVKVTAHEEKSAYTGRPTSLDKEGKVNVGLRYTEQELTENPFAVIRLADNLDMAADRLSPLQRSPAFRAIYWTLGDRGLIGRTLAELASLDDRNTTDVPDILRNLQSAAAGSGSIEANRSTLSDVAGSLADARQLDAATARQLLVKATVDSILRSPIAQDLSETDRSDLRDVGYRINGESIHHFGGVEAIENIDVKRGKIIVTVNVPLYRKLNELKGPVGVGIGEYQIERARQAFSSLTIDGKRPEVVMVGSNTEGA</sequence>
<reference evidence="1 2" key="1">
    <citation type="submission" date="2020-04" db="EMBL/GenBank/DDBJ databases">
        <authorList>
            <person name="De Canck E."/>
        </authorList>
    </citation>
    <scope>NUCLEOTIDE SEQUENCE [LARGE SCALE GENOMIC DNA]</scope>
    <source>
        <strain evidence="1 2">LMG 29542</strain>
    </source>
</reference>
<evidence type="ECO:0000313" key="2">
    <source>
        <dbReference type="Proteomes" id="UP000494363"/>
    </source>
</evidence>
<dbReference type="Proteomes" id="UP000494363">
    <property type="component" value="Unassembled WGS sequence"/>
</dbReference>
<name>A0A6J5FAX7_9BURK</name>
<organism evidence="1 2">
    <name type="scientific">Paraburkholderia humisilvae</name>
    <dbReference type="NCBI Taxonomy" id="627669"/>
    <lineage>
        <taxon>Bacteria</taxon>
        <taxon>Pseudomonadati</taxon>
        <taxon>Pseudomonadota</taxon>
        <taxon>Betaproteobacteria</taxon>
        <taxon>Burkholderiales</taxon>
        <taxon>Burkholderiaceae</taxon>
        <taxon>Paraburkholderia</taxon>
    </lineage>
</organism>
<dbReference type="EMBL" id="CADIKH010000111">
    <property type="protein sequence ID" value="CAB3774376.1"/>
    <property type="molecule type" value="Genomic_DNA"/>
</dbReference>
<dbReference type="Gene3D" id="1.10.3210.10">
    <property type="entry name" value="Hypothetical protein af1432"/>
    <property type="match status" value="1"/>
</dbReference>
<protein>
    <submittedName>
        <fullName evidence="1">Uncharacterized protein</fullName>
    </submittedName>
</protein>
<proteinExistence type="predicted"/>
<dbReference type="SUPFAM" id="SSF109604">
    <property type="entry name" value="HD-domain/PDEase-like"/>
    <property type="match status" value="1"/>
</dbReference>
<gene>
    <name evidence="1" type="ORF">LMG29542_07761</name>
</gene>
<dbReference type="AlphaFoldDB" id="A0A6J5FAX7"/>
<keyword evidence="2" id="KW-1185">Reference proteome</keyword>
<evidence type="ECO:0000313" key="1">
    <source>
        <dbReference type="EMBL" id="CAB3774376.1"/>
    </source>
</evidence>
<dbReference type="RefSeq" id="WP_175232983.1">
    <property type="nucleotide sequence ID" value="NZ_CADIKH010000111.1"/>
</dbReference>
<accession>A0A6J5FAX7</accession>